<evidence type="ECO:0000256" key="2">
    <source>
        <dbReference type="ARBA" id="ARBA00010729"/>
    </source>
</evidence>
<keyword evidence="3" id="KW-0963">Cytoplasm</keyword>
<protein>
    <submittedName>
        <fullName evidence="15">Microtubule-associated protein RP/EB family member 1</fullName>
    </submittedName>
</protein>
<dbReference type="AlphaFoldDB" id="A0A183IB32"/>
<dbReference type="SUPFAM" id="SSF140612">
    <property type="entry name" value="EB1 dimerisation domain-like"/>
    <property type="match status" value="1"/>
</dbReference>
<comment type="subcellular location">
    <subcellularLocation>
        <location evidence="1">Cytoplasm</location>
        <location evidence="1">Cytoskeleton</location>
    </subcellularLocation>
</comment>
<reference evidence="13 14" key="2">
    <citation type="submission" date="2018-11" db="EMBL/GenBank/DDBJ databases">
        <authorList>
            <consortium name="Pathogen Informatics"/>
        </authorList>
    </citation>
    <scope>NUCLEOTIDE SEQUENCE [LARGE SCALE GENOMIC DNA]</scope>
</reference>
<evidence type="ECO:0000313" key="13">
    <source>
        <dbReference type="EMBL" id="VDO92262.1"/>
    </source>
</evidence>
<evidence type="ECO:0000313" key="15">
    <source>
        <dbReference type="WBParaSite" id="SBAD_0000084901-mRNA-1"/>
    </source>
</evidence>
<keyword evidence="5 9" id="KW-0493">Microtubule</keyword>
<dbReference type="WBParaSite" id="SBAD_0000084901-mRNA-1">
    <property type="protein sequence ID" value="SBAD_0000084901-mRNA-1"/>
    <property type="gene ID" value="SBAD_0000084901"/>
</dbReference>
<dbReference type="GO" id="GO:0005874">
    <property type="term" value="C:microtubule"/>
    <property type="evidence" value="ECO:0007669"/>
    <property type="project" value="UniProtKB-KW"/>
</dbReference>
<evidence type="ECO:0000256" key="4">
    <source>
        <dbReference type="ARBA" id="ARBA00022618"/>
    </source>
</evidence>
<keyword evidence="8" id="KW-0131">Cell cycle</keyword>
<dbReference type="Pfam" id="PF00307">
    <property type="entry name" value="CH"/>
    <property type="match status" value="1"/>
</dbReference>
<proteinExistence type="inferred from homology"/>
<dbReference type="InterPro" id="IPR027328">
    <property type="entry name" value="MAPRE"/>
</dbReference>
<organism evidence="15">
    <name type="scientific">Soboliphyme baturini</name>
    <dbReference type="NCBI Taxonomy" id="241478"/>
    <lineage>
        <taxon>Eukaryota</taxon>
        <taxon>Metazoa</taxon>
        <taxon>Ecdysozoa</taxon>
        <taxon>Nematoda</taxon>
        <taxon>Enoplea</taxon>
        <taxon>Dorylaimia</taxon>
        <taxon>Dioctophymatida</taxon>
        <taxon>Dioctophymatoidea</taxon>
        <taxon>Soboliphymatidae</taxon>
        <taxon>Soboliphyme</taxon>
    </lineage>
</organism>
<keyword evidence="4" id="KW-0132">Cell division</keyword>
<dbReference type="Proteomes" id="UP000270296">
    <property type="component" value="Unassembled WGS sequence"/>
</dbReference>
<dbReference type="PROSITE" id="PS50021">
    <property type="entry name" value="CH"/>
    <property type="match status" value="1"/>
</dbReference>
<evidence type="ECO:0000256" key="9">
    <source>
        <dbReference type="PROSITE-ProRule" id="PRU00576"/>
    </source>
</evidence>
<feature type="region of interest" description="Disordered" evidence="10">
    <location>
        <begin position="175"/>
        <end position="197"/>
    </location>
</feature>
<accession>A0A183IB32</accession>
<evidence type="ECO:0000256" key="6">
    <source>
        <dbReference type="ARBA" id="ARBA00022776"/>
    </source>
</evidence>
<dbReference type="Gene3D" id="1.20.5.1430">
    <property type="match status" value="1"/>
</dbReference>
<evidence type="ECO:0000256" key="7">
    <source>
        <dbReference type="ARBA" id="ARBA00023212"/>
    </source>
</evidence>
<dbReference type="FunFam" id="1.10.418.10:FF:000007">
    <property type="entry name" value="Microtubule-associated protein, RP/EB family, member 2"/>
    <property type="match status" value="1"/>
</dbReference>
<dbReference type="OrthoDB" id="2119228at2759"/>
<keyword evidence="7" id="KW-0206">Cytoskeleton</keyword>
<evidence type="ECO:0000313" key="14">
    <source>
        <dbReference type="Proteomes" id="UP000270296"/>
    </source>
</evidence>
<name>A0A183IB32_9BILA</name>
<evidence type="ECO:0000256" key="8">
    <source>
        <dbReference type="ARBA" id="ARBA00023306"/>
    </source>
</evidence>
<dbReference type="InterPro" id="IPR036133">
    <property type="entry name" value="EB1_C_sf"/>
</dbReference>
<dbReference type="GO" id="GO:0008017">
    <property type="term" value="F:microtubule binding"/>
    <property type="evidence" value="ECO:0007669"/>
    <property type="project" value="InterPro"/>
</dbReference>
<feature type="domain" description="EB1 C-terminal" evidence="12">
    <location>
        <begin position="191"/>
        <end position="261"/>
    </location>
</feature>
<dbReference type="Pfam" id="PF03271">
    <property type="entry name" value="EB1"/>
    <property type="match status" value="1"/>
</dbReference>
<reference evidence="15" key="1">
    <citation type="submission" date="2016-06" db="UniProtKB">
        <authorList>
            <consortium name="WormBaseParasite"/>
        </authorList>
    </citation>
    <scope>IDENTIFICATION</scope>
</reference>
<evidence type="ECO:0000256" key="10">
    <source>
        <dbReference type="SAM" id="MobiDB-lite"/>
    </source>
</evidence>
<keyword evidence="6" id="KW-0498">Mitosis</keyword>
<evidence type="ECO:0000259" key="11">
    <source>
        <dbReference type="PROSITE" id="PS50021"/>
    </source>
</evidence>
<dbReference type="PANTHER" id="PTHR10623">
    <property type="entry name" value="MICROTUBULE-ASSOCIATED PROTEIN RP/EB FAMILY MEMBER"/>
    <property type="match status" value="1"/>
</dbReference>
<dbReference type="EMBL" id="UZAM01006635">
    <property type="protein sequence ID" value="VDO92262.1"/>
    <property type="molecule type" value="Genomic_DNA"/>
</dbReference>
<sequence>MAVNVYSTSSTTDNMSRHEMLIWLNDCLQANFTKVEEMCSGAAYCNFMDLLFPGSVQLKKVKWNTKLEHEYIQNFKIMQEAFNKLGVDKIVPVEKLIKGKFQDNFEFLQWFKKFFDANYNGQAYDALSARNGEVRVNLFFFVFELSSAAIAELPRKSPPTRVAVSGPGAPFHRPVNAAPAAATSRQKHGTSQSEDAQVVQLQNRIDELTSLLTESAEKERDFYFSKLRQIELLCQERRDDELLQASKILEILYATESQIFPDLVPPFDLR</sequence>
<evidence type="ECO:0000256" key="1">
    <source>
        <dbReference type="ARBA" id="ARBA00004245"/>
    </source>
</evidence>
<dbReference type="SUPFAM" id="SSF47576">
    <property type="entry name" value="Calponin-homology domain, CH-domain"/>
    <property type="match status" value="1"/>
</dbReference>
<dbReference type="InterPro" id="IPR004953">
    <property type="entry name" value="EB1_C"/>
</dbReference>
<comment type="similarity">
    <text evidence="2">Belongs to the MAPRE family.</text>
</comment>
<evidence type="ECO:0000256" key="3">
    <source>
        <dbReference type="ARBA" id="ARBA00022490"/>
    </source>
</evidence>
<gene>
    <name evidence="13" type="ORF">SBAD_LOCUS826</name>
</gene>
<evidence type="ECO:0000256" key="5">
    <source>
        <dbReference type="ARBA" id="ARBA00022701"/>
    </source>
</evidence>
<dbReference type="GO" id="GO:0051301">
    <property type="term" value="P:cell division"/>
    <property type="evidence" value="ECO:0007669"/>
    <property type="project" value="UniProtKB-KW"/>
</dbReference>
<dbReference type="InterPro" id="IPR001715">
    <property type="entry name" value="CH_dom"/>
</dbReference>
<dbReference type="InterPro" id="IPR036872">
    <property type="entry name" value="CH_dom_sf"/>
</dbReference>
<evidence type="ECO:0000259" key="12">
    <source>
        <dbReference type="PROSITE" id="PS51230"/>
    </source>
</evidence>
<dbReference type="Gene3D" id="1.10.418.10">
    <property type="entry name" value="Calponin-like domain"/>
    <property type="match status" value="1"/>
</dbReference>
<dbReference type="PROSITE" id="PS51230">
    <property type="entry name" value="EB1_C"/>
    <property type="match status" value="1"/>
</dbReference>
<feature type="domain" description="Calponin-homology (CH)" evidence="11">
    <location>
        <begin position="14"/>
        <end position="116"/>
    </location>
</feature>
<keyword evidence="14" id="KW-1185">Reference proteome</keyword>